<name>A0A1V3IWF4_9PAST</name>
<organism evidence="1 2">
    <name type="scientific">Rodentibacter trehalosifermentans</name>
    <dbReference type="NCBI Taxonomy" id="1908263"/>
    <lineage>
        <taxon>Bacteria</taxon>
        <taxon>Pseudomonadati</taxon>
        <taxon>Pseudomonadota</taxon>
        <taxon>Gammaproteobacteria</taxon>
        <taxon>Pasteurellales</taxon>
        <taxon>Pasteurellaceae</taxon>
        <taxon>Rodentibacter</taxon>
    </lineage>
</organism>
<dbReference type="AlphaFoldDB" id="A0A1V3IWF4"/>
<reference evidence="1 2" key="1">
    <citation type="submission" date="2016-10" db="EMBL/GenBank/DDBJ databases">
        <title>Rodentibacter gen. nov. and new species.</title>
        <authorList>
            <person name="Christensen H."/>
        </authorList>
    </citation>
    <scope>NUCLEOTIDE SEQUENCE [LARGE SCALE GENOMIC DNA]</scope>
    <source>
        <strain evidence="1 2">H1987082031</strain>
    </source>
</reference>
<protein>
    <submittedName>
        <fullName evidence="1">Uncharacterized protein</fullName>
    </submittedName>
</protein>
<dbReference type="EMBL" id="MLHL01000069">
    <property type="protein sequence ID" value="OOF46631.1"/>
    <property type="molecule type" value="Genomic_DNA"/>
</dbReference>
<dbReference type="OrthoDB" id="5679122at2"/>
<sequence length="223" mass="25376">MYVVYNRPTGNYVSELIYAGYDKLNDLIGGHLPLTTAEKANIQLYDYAKRNGYQFDLSNHSRGGLTASVALQNANRNGLTNIPIRESRFFGTATHVQDYKNNLVENNGGYIYKDKNGHWQYRDETEVKSAVHKADFVGNKWNLGLTGFNETTGGECLLCYSHSSYYAEKPSEYLRNEKGGFIDLKGNVVSEENQIKNPYFEDFNKIWKSTENNINLSLPKNVK</sequence>
<comment type="caution">
    <text evidence="1">The sequence shown here is derived from an EMBL/GenBank/DDBJ whole genome shotgun (WGS) entry which is preliminary data.</text>
</comment>
<gene>
    <name evidence="1" type="ORF">BKK52_11150</name>
</gene>
<dbReference type="RefSeq" id="WP_077478708.1">
    <property type="nucleotide sequence ID" value="NZ_MLHL01000069.1"/>
</dbReference>
<evidence type="ECO:0000313" key="1">
    <source>
        <dbReference type="EMBL" id="OOF46631.1"/>
    </source>
</evidence>
<evidence type="ECO:0000313" key="2">
    <source>
        <dbReference type="Proteomes" id="UP000189161"/>
    </source>
</evidence>
<proteinExistence type="predicted"/>
<keyword evidence="2" id="KW-1185">Reference proteome</keyword>
<dbReference type="Proteomes" id="UP000189161">
    <property type="component" value="Unassembled WGS sequence"/>
</dbReference>
<accession>A0A1V3IWF4</accession>